<feature type="region of interest" description="Disordered" evidence="1">
    <location>
        <begin position="154"/>
        <end position="179"/>
    </location>
</feature>
<dbReference type="InterPro" id="IPR029058">
    <property type="entry name" value="AB_hydrolase_fold"/>
</dbReference>
<dbReference type="AlphaFoldDB" id="A0A927LXM4"/>
<dbReference type="EMBL" id="JADBEB010000001">
    <property type="protein sequence ID" value="MBE1484413.1"/>
    <property type="molecule type" value="Genomic_DNA"/>
</dbReference>
<protein>
    <recommendedName>
        <fullName evidence="4">Alpha/beta hydrolase</fullName>
    </recommendedName>
</protein>
<comment type="caution">
    <text evidence="2">The sequence shown here is derived from an EMBL/GenBank/DDBJ whole genome shotgun (WGS) entry which is preliminary data.</text>
</comment>
<accession>A0A927LXM4</accession>
<gene>
    <name evidence="2" type="ORF">H4W31_000051</name>
</gene>
<sequence length="453" mass="46663">MQFPYAEVEIESTGAIHDENQRRAALDLVAAAGVTDVLVLCHGWNNDIPQARRLYVRLTDNMAAVRSAVPSAASRSLAVIGVLWPSIRWSDEDEVAGGGAGFGDEAAALTGAIAERIEDPARAALLSRLVPKLSESAQARREFLDALREQLPSAAATPSTGGGAEVDEDPPPEAFLDGDPEEVFAEAGGPEVDFGLPERSGGAAGFDVVPGGVDVVPGGVDVVPGGVGVPSGGAAGFDFGLDDMLRRARGLLNITTYYTMKDRAGQVGSGGIAALLSALAAAAPQARLHLAGHSFGARAVSAAAVRHPSLHSCTLLQGAFSHHGFAVNFNGRGENGFFRPLLASGKLTGPLLITHTVNDRAIGLAYAAASRLARHAGAGLGDANDPYGGLGRNGALKTPEVVQPQGELLDVGGAYHFQAGRVHNLRADSFVRSHGDVSGRQTAYALLSAINTA</sequence>
<dbReference type="Gene3D" id="3.40.50.1820">
    <property type="entry name" value="alpha/beta hydrolase"/>
    <property type="match status" value="1"/>
</dbReference>
<name>A0A927LXM4_9ACTN</name>
<dbReference type="RefSeq" id="WP_192764784.1">
    <property type="nucleotide sequence ID" value="NZ_JADBEB010000001.1"/>
</dbReference>
<reference evidence="2" key="1">
    <citation type="submission" date="2020-10" db="EMBL/GenBank/DDBJ databases">
        <title>Sequencing the genomes of 1000 actinobacteria strains.</title>
        <authorList>
            <person name="Klenk H.-P."/>
        </authorList>
    </citation>
    <scope>NUCLEOTIDE SEQUENCE</scope>
    <source>
        <strain evidence="2">DSM 46832</strain>
    </source>
</reference>
<dbReference type="SUPFAM" id="SSF53474">
    <property type="entry name" value="alpha/beta-Hydrolases"/>
    <property type="match status" value="1"/>
</dbReference>
<evidence type="ECO:0008006" key="4">
    <source>
        <dbReference type="Google" id="ProtNLM"/>
    </source>
</evidence>
<evidence type="ECO:0000313" key="2">
    <source>
        <dbReference type="EMBL" id="MBE1484413.1"/>
    </source>
</evidence>
<proteinExistence type="predicted"/>
<evidence type="ECO:0000313" key="3">
    <source>
        <dbReference type="Proteomes" id="UP000649753"/>
    </source>
</evidence>
<evidence type="ECO:0000256" key="1">
    <source>
        <dbReference type="SAM" id="MobiDB-lite"/>
    </source>
</evidence>
<dbReference type="Proteomes" id="UP000649753">
    <property type="component" value="Unassembled WGS sequence"/>
</dbReference>
<keyword evidence="3" id="KW-1185">Reference proteome</keyword>
<feature type="compositionally biased region" description="Acidic residues" evidence="1">
    <location>
        <begin position="165"/>
        <end position="179"/>
    </location>
</feature>
<organism evidence="2 3">
    <name type="scientific">Plantactinospora soyae</name>
    <dbReference type="NCBI Taxonomy" id="1544732"/>
    <lineage>
        <taxon>Bacteria</taxon>
        <taxon>Bacillati</taxon>
        <taxon>Actinomycetota</taxon>
        <taxon>Actinomycetes</taxon>
        <taxon>Micromonosporales</taxon>
        <taxon>Micromonosporaceae</taxon>
        <taxon>Plantactinospora</taxon>
    </lineage>
</organism>